<evidence type="ECO:0000313" key="3">
    <source>
        <dbReference type="WBParaSite" id="Minc3s00004g00248"/>
    </source>
</evidence>
<proteinExistence type="predicted"/>
<sequence length="125" mass="13486">MYNNLNGTTPNPFPTPTNNTRGCQQCRDILIVRRSDANSINIGQSLERENTLDGCEELTISCFGNPGNTALIVSYFNSSGSDVGATFGSTSISTTLRCNDNSRWTITGNFSSASTEVEEIECIST</sequence>
<dbReference type="Pfam" id="PF01681">
    <property type="entry name" value="C6"/>
    <property type="match status" value="1"/>
</dbReference>
<evidence type="ECO:0000313" key="2">
    <source>
        <dbReference type="Proteomes" id="UP000887563"/>
    </source>
</evidence>
<dbReference type="InterPro" id="IPR002601">
    <property type="entry name" value="C6_domain"/>
</dbReference>
<evidence type="ECO:0000259" key="1">
    <source>
        <dbReference type="SMART" id="SM01048"/>
    </source>
</evidence>
<dbReference type="WBParaSite" id="Minc3s00004g00248">
    <property type="protein sequence ID" value="Minc3s00004g00248"/>
    <property type="gene ID" value="Minc3s00004g00248"/>
</dbReference>
<accession>A0A914KHP6</accession>
<name>A0A914KHP6_MELIC</name>
<dbReference type="AlphaFoldDB" id="A0A914KHP6"/>
<keyword evidence="2" id="KW-1185">Reference proteome</keyword>
<organism evidence="2 3">
    <name type="scientific">Meloidogyne incognita</name>
    <name type="common">Southern root-knot nematode worm</name>
    <name type="synonym">Oxyuris incognita</name>
    <dbReference type="NCBI Taxonomy" id="6306"/>
    <lineage>
        <taxon>Eukaryota</taxon>
        <taxon>Metazoa</taxon>
        <taxon>Ecdysozoa</taxon>
        <taxon>Nematoda</taxon>
        <taxon>Chromadorea</taxon>
        <taxon>Rhabditida</taxon>
        <taxon>Tylenchina</taxon>
        <taxon>Tylenchomorpha</taxon>
        <taxon>Tylenchoidea</taxon>
        <taxon>Meloidogynidae</taxon>
        <taxon>Meloidogyninae</taxon>
        <taxon>Meloidogyne</taxon>
        <taxon>Meloidogyne incognita group</taxon>
    </lineage>
</organism>
<protein>
    <submittedName>
        <fullName evidence="3">C6 domain-containing protein</fullName>
    </submittedName>
</protein>
<reference evidence="3" key="1">
    <citation type="submission" date="2022-11" db="UniProtKB">
        <authorList>
            <consortium name="WormBaseParasite"/>
        </authorList>
    </citation>
    <scope>IDENTIFICATION</scope>
</reference>
<feature type="domain" description="C6" evidence="1">
    <location>
        <begin position="23"/>
        <end position="122"/>
    </location>
</feature>
<dbReference type="SMART" id="SM01048">
    <property type="entry name" value="C6"/>
    <property type="match status" value="1"/>
</dbReference>
<dbReference type="Proteomes" id="UP000887563">
    <property type="component" value="Unplaced"/>
</dbReference>